<protein>
    <submittedName>
        <fullName evidence="2">Uncharacterized protein</fullName>
    </submittedName>
</protein>
<feature type="region of interest" description="Disordered" evidence="1">
    <location>
        <begin position="166"/>
        <end position="251"/>
    </location>
</feature>
<feature type="compositionally biased region" description="Basic and acidic residues" evidence="1">
    <location>
        <begin position="276"/>
        <end position="299"/>
    </location>
</feature>
<dbReference type="EMBL" id="CP078145">
    <property type="protein sequence ID" value="QXN94653.1"/>
    <property type="molecule type" value="Genomic_DNA"/>
</dbReference>
<feature type="compositionally biased region" description="Low complexity" evidence="1">
    <location>
        <begin position="324"/>
        <end position="337"/>
    </location>
</feature>
<gene>
    <name evidence="2" type="ORF">KV110_17325</name>
</gene>
<accession>A0ABX8RYC3</accession>
<name>A0ABX8RYC3_NOCIO</name>
<feature type="compositionally biased region" description="Basic and acidic residues" evidence="1">
    <location>
        <begin position="173"/>
        <end position="189"/>
    </location>
</feature>
<feature type="compositionally biased region" description="Pro residues" evidence="1">
    <location>
        <begin position="314"/>
        <end position="323"/>
    </location>
</feature>
<dbReference type="RefSeq" id="WP_218477284.1">
    <property type="nucleotide sequence ID" value="NZ_CP078145.1"/>
</dbReference>
<sequence length="509" mass="53151">MREVTTVEMLSLLKPDMGSPGYPRTYNYSAYTNGVYDSFPRFLRGLFDSCGVGSKTDPPTKDVFTKLPAATDHSFTNYAVARANLERGLQELIEADKNVVELARASADRAQLAQEKLNAAIVALNNMASTPAPYGISQDDHMLSYLTQVTERAEEGMKEAHNELARLATEAPDPGKKDPGEDKTPELGDLKPPGEGGDPPPPPDWSSLLGSGGNLNAVPGNGPGVSDRIDDLARRYNPSSPPTQLGAGTGLGAGLGGMDMMSSLMPQLLAQQAMRDMADRSRGDMREAPDLERRERRTDPPPIAAAVPAATPWSAPPAPPAPPAQHASAPSGASSPAQPGPQQPARPREADGSVLYTFPDGRNQKVSAVVAQALDAAFANTTGTDAKAAYADTTAKWSGGKDKAEDPGQRVDPYELMTGDVASWDSGRTAIVITWGSETDGTLEVVVDGAQRMFEGEMHGGDGDFGDFAGFFHPPGIELPAGAASAPPSDVAAADQAGAAPSVAVPAPA</sequence>
<evidence type="ECO:0000313" key="2">
    <source>
        <dbReference type="EMBL" id="QXN94653.1"/>
    </source>
</evidence>
<dbReference type="Proteomes" id="UP000694257">
    <property type="component" value="Chromosome"/>
</dbReference>
<keyword evidence="3" id="KW-1185">Reference proteome</keyword>
<organism evidence="2 3">
    <name type="scientific">Nocardia iowensis</name>
    <dbReference type="NCBI Taxonomy" id="204891"/>
    <lineage>
        <taxon>Bacteria</taxon>
        <taxon>Bacillati</taxon>
        <taxon>Actinomycetota</taxon>
        <taxon>Actinomycetes</taxon>
        <taxon>Mycobacteriales</taxon>
        <taxon>Nocardiaceae</taxon>
        <taxon>Nocardia</taxon>
    </lineage>
</organism>
<evidence type="ECO:0000313" key="3">
    <source>
        <dbReference type="Proteomes" id="UP000694257"/>
    </source>
</evidence>
<reference evidence="2 3" key="1">
    <citation type="submission" date="2021-07" db="EMBL/GenBank/DDBJ databases">
        <title>Whole Genome Sequence of Nocardia Iowensis.</title>
        <authorList>
            <person name="Lamm A."/>
            <person name="Collins-Fairclough A.M."/>
            <person name="Bunk B."/>
            <person name="Sproer C."/>
        </authorList>
    </citation>
    <scope>NUCLEOTIDE SEQUENCE [LARGE SCALE GENOMIC DNA]</scope>
    <source>
        <strain evidence="2 3">NRRL 5646</strain>
    </source>
</reference>
<feature type="region of interest" description="Disordered" evidence="1">
    <location>
        <begin position="272"/>
        <end position="358"/>
    </location>
</feature>
<feature type="region of interest" description="Disordered" evidence="1">
    <location>
        <begin position="479"/>
        <end position="509"/>
    </location>
</feature>
<evidence type="ECO:0000256" key="1">
    <source>
        <dbReference type="SAM" id="MobiDB-lite"/>
    </source>
</evidence>
<proteinExistence type="predicted"/>
<feature type="compositionally biased region" description="Low complexity" evidence="1">
    <location>
        <begin position="304"/>
        <end position="313"/>
    </location>
</feature>